<proteinExistence type="predicted"/>
<gene>
    <name evidence="1" type="ORF">OCBIM_22025487mg</name>
</gene>
<protein>
    <submittedName>
        <fullName evidence="1">Uncharacterized protein</fullName>
    </submittedName>
</protein>
<dbReference type="AlphaFoldDB" id="A0A0L8GYY9"/>
<reference evidence="1" key="1">
    <citation type="submission" date="2015-07" db="EMBL/GenBank/DDBJ databases">
        <title>MeaNS - Measles Nucleotide Surveillance Program.</title>
        <authorList>
            <person name="Tran T."/>
            <person name="Druce J."/>
        </authorList>
    </citation>
    <scope>NUCLEOTIDE SEQUENCE</scope>
    <source>
        <strain evidence="1">UCB-OBI-ISO-001</strain>
        <tissue evidence="1">Gonad</tissue>
    </source>
</reference>
<name>A0A0L8GYY9_OCTBM</name>
<dbReference type="EMBL" id="KQ419818">
    <property type="protein sequence ID" value="KOF82276.1"/>
    <property type="molecule type" value="Genomic_DNA"/>
</dbReference>
<evidence type="ECO:0000313" key="1">
    <source>
        <dbReference type="EMBL" id="KOF82276.1"/>
    </source>
</evidence>
<organism evidence="1">
    <name type="scientific">Octopus bimaculoides</name>
    <name type="common">California two-spotted octopus</name>
    <dbReference type="NCBI Taxonomy" id="37653"/>
    <lineage>
        <taxon>Eukaryota</taxon>
        <taxon>Metazoa</taxon>
        <taxon>Spiralia</taxon>
        <taxon>Lophotrochozoa</taxon>
        <taxon>Mollusca</taxon>
        <taxon>Cephalopoda</taxon>
        <taxon>Coleoidea</taxon>
        <taxon>Octopodiformes</taxon>
        <taxon>Octopoda</taxon>
        <taxon>Incirrata</taxon>
        <taxon>Octopodidae</taxon>
        <taxon>Octopus</taxon>
    </lineage>
</organism>
<accession>A0A0L8GYY9</accession>
<sequence length="70" mass="7601">MLHLSDPALNTLFNLSSLRLKSSQNSLLADTNLLLFKLNIDCIHPTSLSSPIKLISTASSMTILSLCSIE</sequence>